<dbReference type="InterPro" id="IPR011005">
    <property type="entry name" value="Dihydropteroate_synth-like_sf"/>
</dbReference>
<proteinExistence type="predicted"/>
<dbReference type="Proteomes" id="UP000654257">
    <property type="component" value="Unassembled WGS sequence"/>
</dbReference>
<dbReference type="PANTHER" id="PTHR20941">
    <property type="entry name" value="FOLATE SYNTHESIS PROTEINS"/>
    <property type="match status" value="1"/>
</dbReference>
<reference evidence="2" key="1">
    <citation type="journal article" date="2014" name="Int. J. Syst. Evol. Microbiol.">
        <title>Complete genome sequence of Corynebacterium casei LMG S-19264T (=DSM 44701T), isolated from a smear-ripened cheese.</title>
        <authorList>
            <consortium name="US DOE Joint Genome Institute (JGI-PGF)"/>
            <person name="Walter F."/>
            <person name="Albersmeier A."/>
            <person name="Kalinowski J."/>
            <person name="Ruckert C."/>
        </authorList>
    </citation>
    <scope>NUCLEOTIDE SEQUENCE</scope>
    <source>
        <strain evidence="2">CCM 7905</strain>
    </source>
</reference>
<evidence type="ECO:0000313" key="2">
    <source>
        <dbReference type="EMBL" id="GGG27023.1"/>
    </source>
</evidence>
<protein>
    <recommendedName>
        <fullName evidence="1">Pterin-binding domain-containing protein</fullName>
    </recommendedName>
</protein>
<gene>
    <name evidence="2" type="ORF">GCM10007304_46070</name>
</gene>
<accession>A0A917LI47</accession>
<evidence type="ECO:0000259" key="1">
    <source>
        <dbReference type="PROSITE" id="PS50972"/>
    </source>
</evidence>
<keyword evidence="3" id="KW-1185">Reference proteome</keyword>
<evidence type="ECO:0000313" key="3">
    <source>
        <dbReference type="Proteomes" id="UP000654257"/>
    </source>
</evidence>
<reference evidence="2" key="2">
    <citation type="submission" date="2020-09" db="EMBL/GenBank/DDBJ databases">
        <authorList>
            <person name="Sun Q."/>
            <person name="Sedlacek I."/>
        </authorList>
    </citation>
    <scope>NUCLEOTIDE SEQUENCE</scope>
    <source>
        <strain evidence="2">CCM 7905</strain>
    </source>
</reference>
<dbReference type="AlphaFoldDB" id="A0A917LI47"/>
<dbReference type="Gene3D" id="3.20.20.20">
    <property type="entry name" value="Dihydropteroate synthase-like"/>
    <property type="match status" value="1"/>
</dbReference>
<dbReference type="InterPro" id="IPR000489">
    <property type="entry name" value="Pterin-binding_dom"/>
</dbReference>
<comment type="caution">
    <text evidence="2">The sequence shown here is derived from an EMBL/GenBank/DDBJ whole genome shotgun (WGS) entry which is preliminary data.</text>
</comment>
<dbReference type="GO" id="GO:0004156">
    <property type="term" value="F:dihydropteroate synthase activity"/>
    <property type="evidence" value="ECO:0007669"/>
    <property type="project" value="TreeGrafter"/>
</dbReference>
<dbReference type="PROSITE" id="PS50972">
    <property type="entry name" value="PTERIN_BINDING"/>
    <property type="match status" value="1"/>
</dbReference>
<name>A0A917LI47_9NOCA</name>
<dbReference type="GO" id="GO:0005829">
    <property type="term" value="C:cytosol"/>
    <property type="evidence" value="ECO:0007669"/>
    <property type="project" value="TreeGrafter"/>
</dbReference>
<dbReference type="SUPFAM" id="SSF51717">
    <property type="entry name" value="Dihydropteroate synthetase-like"/>
    <property type="match status" value="1"/>
</dbReference>
<dbReference type="GO" id="GO:0046654">
    <property type="term" value="P:tetrahydrofolate biosynthetic process"/>
    <property type="evidence" value="ECO:0007669"/>
    <property type="project" value="TreeGrafter"/>
</dbReference>
<feature type="domain" description="Pterin-binding" evidence="1">
    <location>
        <begin position="1"/>
        <end position="161"/>
    </location>
</feature>
<sequence length="187" mass="19948">MIVNDVSGGLADPDMGPTVADTGVKWVLNHSRGSSRDMYSAAVYTDVVSEVREELSMRVDDALDAGVDLSRLVLDPGLGFAKVGEQNWELLRNLNTFVGMGFPVLIGASRKGFLASVLMNGDRRPAADRDPATVAVTVAAARAGVWGVRVHEVAPSVEAIAVVSMLDRRSPQDRSSQSLAVRTLGER</sequence>
<organism evidence="2 3">
    <name type="scientific">Rhodococcoides trifolii</name>
    <dbReference type="NCBI Taxonomy" id="908250"/>
    <lineage>
        <taxon>Bacteria</taxon>
        <taxon>Bacillati</taxon>
        <taxon>Actinomycetota</taxon>
        <taxon>Actinomycetes</taxon>
        <taxon>Mycobacteriales</taxon>
        <taxon>Nocardiaceae</taxon>
        <taxon>Rhodococcoides</taxon>
    </lineage>
</organism>
<dbReference type="PANTHER" id="PTHR20941:SF1">
    <property type="entry name" value="FOLIC ACID SYNTHESIS PROTEIN FOL1"/>
    <property type="match status" value="1"/>
</dbReference>
<dbReference type="EMBL" id="BMCU01000006">
    <property type="protein sequence ID" value="GGG27023.1"/>
    <property type="molecule type" value="Genomic_DNA"/>
</dbReference>
<dbReference type="InterPro" id="IPR045031">
    <property type="entry name" value="DHP_synth-like"/>
</dbReference>
<dbReference type="Pfam" id="PF00809">
    <property type="entry name" value="Pterin_bind"/>
    <property type="match status" value="1"/>
</dbReference>